<comment type="caution">
    <text evidence="2">The sequence shown here is derived from an EMBL/GenBank/DDBJ whole genome shotgun (WGS) entry which is preliminary data.</text>
</comment>
<dbReference type="EMBL" id="WBUI01000013">
    <property type="protein sequence ID" value="KAB2931606.1"/>
    <property type="molecule type" value="Genomic_DNA"/>
</dbReference>
<dbReference type="InterPro" id="IPR003646">
    <property type="entry name" value="SH3-like_bac-type"/>
</dbReference>
<organism evidence="2 3">
    <name type="scientific">Leptonema illini</name>
    <dbReference type="NCBI Taxonomy" id="183"/>
    <lineage>
        <taxon>Bacteria</taxon>
        <taxon>Pseudomonadati</taxon>
        <taxon>Spirochaetota</taxon>
        <taxon>Spirochaetia</taxon>
        <taxon>Leptospirales</taxon>
        <taxon>Leptospiraceae</taxon>
        <taxon>Leptonema</taxon>
    </lineage>
</organism>
<sequence length="305" mass="34382">MIPCRDKCRDKTMMEYRVMRSFILIMLSFLTVISSISMLSAETMQAGYMAAQSGLMLRAEPDLKAPVIARMPYGTLVRYRKTSGASAVAISVEGIKSHWAHVEFGDKSGYAFAGYIMPDVGSHQDRALIAYTHLLTQIKTDTTRNATLQSVRQLLDIRRIEDFLIFHVHMEYLDPNVDTVSCDSDISIYNLASSVPQPLKQQACSFTVLDANGDGRQDILVEFGACCWQEFTLLLNRTTSFARVEPLRAMASTKTGIRSLQSCADLKIAVEPQESEILTFVDHYIYRFDCTTESWQIESEIPVKR</sequence>
<accession>A0A833H0K5</accession>
<proteinExistence type="predicted"/>
<evidence type="ECO:0000259" key="1">
    <source>
        <dbReference type="Pfam" id="PF08239"/>
    </source>
</evidence>
<gene>
    <name evidence="2" type="ORF">F9K24_13495</name>
</gene>
<dbReference type="Proteomes" id="UP000460298">
    <property type="component" value="Unassembled WGS sequence"/>
</dbReference>
<evidence type="ECO:0000313" key="2">
    <source>
        <dbReference type="EMBL" id="KAB2931606.1"/>
    </source>
</evidence>
<dbReference type="Pfam" id="PF08239">
    <property type="entry name" value="SH3_3"/>
    <property type="match status" value="1"/>
</dbReference>
<feature type="domain" description="SH3b" evidence="1">
    <location>
        <begin position="53"/>
        <end position="116"/>
    </location>
</feature>
<dbReference type="Gene3D" id="2.30.30.40">
    <property type="entry name" value="SH3 Domains"/>
    <property type="match status" value="1"/>
</dbReference>
<evidence type="ECO:0000313" key="3">
    <source>
        <dbReference type="Proteomes" id="UP000460298"/>
    </source>
</evidence>
<reference evidence="2 3" key="1">
    <citation type="submission" date="2019-10" db="EMBL/GenBank/DDBJ databases">
        <title>Extracellular Electron Transfer in a Candidatus Methanoperedens spp. Enrichment Culture.</title>
        <authorList>
            <person name="Berger S."/>
            <person name="Rangel Shaw D."/>
            <person name="Berben T."/>
            <person name="In 'T Zandt M."/>
            <person name="Frank J."/>
            <person name="Reimann J."/>
            <person name="Jetten M.S.M."/>
            <person name="Welte C.U."/>
        </authorList>
    </citation>
    <scope>NUCLEOTIDE SEQUENCE [LARGE SCALE GENOMIC DNA]</scope>
    <source>
        <strain evidence="2">SB12</strain>
    </source>
</reference>
<dbReference type="AlphaFoldDB" id="A0A833H0K5"/>
<protein>
    <submittedName>
        <fullName evidence="2">SH3 domain-containing protein</fullName>
    </submittedName>
</protein>
<name>A0A833H0K5_9LEPT</name>